<dbReference type="RefSeq" id="WP_221048122.1">
    <property type="nucleotide sequence ID" value="NZ_AP019782.1"/>
</dbReference>
<feature type="domain" description="Carbamoyltransferase" evidence="1">
    <location>
        <begin position="4"/>
        <end position="340"/>
    </location>
</feature>
<dbReference type="InterPro" id="IPR003696">
    <property type="entry name" value="Carbtransf_dom"/>
</dbReference>
<dbReference type="CDD" id="cd24098">
    <property type="entry name" value="ASKHA_NBD_TobZ_N"/>
    <property type="match status" value="1"/>
</dbReference>
<evidence type="ECO:0000259" key="1">
    <source>
        <dbReference type="Pfam" id="PF02543"/>
    </source>
</evidence>
<sequence>MTTILGISAFYHDAAAAIVRDGKIIAAAQEERFTRKKGDSSFPAHAIDYCLRAAGIDESEIDHVVFYEHPLTHFERLMTVYHLSAPHSLKSYLEAFPTWLTNKLWTDRVIARELDWKKPIQFCDHHLSHAAAAFYPSPFEEAAILTIDGVGEWSTTTYGMGRGNHIELLKEIRFPNSVGLLYSAFTFFTGFKINSGEYKLMGLAPYGKTKYVDLIFDKLINVGEDGSVQLNQRYFDYVGGLAMTNAAFAELFGGAPREPESEITQREMDIAASIQAVLNEIVLKMARHVKAETGAKNLVLAGGVALNVVSTGLLSRQGIFDEIWIQPAAGDSGSSLGAALWYWHQRLGNKRVVEKPDGMQGSFLGPAILPESEADDRVLEKLGAVWESLPEQQLQERMAQLIAEGKVVAVARGRMEWGPRALGARSILGDARSPKMQTHMNIKIKFRESFRPFAPMVLAEDATTYFDITQESPYMLLAYPVRDEQRISLTEEQRKLWGIDLLNVPRSKIPAVTHVDYSARVQTIDTTRNPFIYGVISAFKRQTGCSVIINTSFNVRGEPIVNTVEDAYRCFMATDIDCLVAGNRLLERHKQNNAPMTDEERDTWLRRFDLD</sequence>
<evidence type="ECO:0000259" key="2">
    <source>
        <dbReference type="Pfam" id="PF16861"/>
    </source>
</evidence>
<evidence type="ECO:0000313" key="4">
    <source>
        <dbReference type="Proteomes" id="UP000824988"/>
    </source>
</evidence>
<proteinExistence type="predicted"/>
<gene>
    <name evidence="3" type="ORF">MoryE10_05340</name>
</gene>
<dbReference type="Pfam" id="PF16861">
    <property type="entry name" value="Carbam_trans_C"/>
    <property type="match status" value="1"/>
</dbReference>
<reference evidence="3" key="1">
    <citation type="submission" date="2019-06" db="EMBL/GenBank/DDBJ databases">
        <title>Complete genome sequence of Methylogaea oryzae strain JCM16910.</title>
        <authorList>
            <person name="Asakawa S."/>
        </authorList>
    </citation>
    <scope>NUCLEOTIDE SEQUENCE</scope>
    <source>
        <strain evidence="3">E10</strain>
    </source>
</reference>
<dbReference type="PANTHER" id="PTHR34847:SF1">
    <property type="entry name" value="NODULATION PROTEIN U"/>
    <property type="match status" value="1"/>
</dbReference>
<dbReference type="KEGG" id="moz:MoryE10_05340"/>
<dbReference type="Pfam" id="PF02543">
    <property type="entry name" value="Carbam_trans_N"/>
    <property type="match status" value="1"/>
</dbReference>
<feature type="domain" description="Carbamoyltransferase C-terminal" evidence="2">
    <location>
        <begin position="399"/>
        <end position="587"/>
    </location>
</feature>
<dbReference type="AlphaFoldDB" id="A0A8D5AG28"/>
<keyword evidence="4" id="KW-1185">Reference proteome</keyword>
<dbReference type="PANTHER" id="PTHR34847">
    <property type="entry name" value="NODULATION PROTEIN U"/>
    <property type="match status" value="1"/>
</dbReference>
<dbReference type="EMBL" id="AP019782">
    <property type="protein sequence ID" value="BBL69928.1"/>
    <property type="molecule type" value="Genomic_DNA"/>
</dbReference>
<evidence type="ECO:0000313" key="3">
    <source>
        <dbReference type="EMBL" id="BBL69928.1"/>
    </source>
</evidence>
<dbReference type="Proteomes" id="UP000824988">
    <property type="component" value="Chromosome"/>
</dbReference>
<dbReference type="GO" id="GO:0003824">
    <property type="term" value="F:catalytic activity"/>
    <property type="evidence" value="ECO:0007669"/>
    <property type="project" value="InterPro"/>
</dbReference>
<name>A0A8D5AG28_9GAMM</name>
<organism evidence="3 4">
    <name type="scientific">Methylogaea oryzae</name>
    <dbReference type="NCBI Taxonomy" id="1295382"/>
    <lineage>
        <taxon>Bacteria</taxon>
        <taxon>Pseudomonadati</taxon>
        <taxon>Pseudomonadota</taxon>
        <taxon>Gammaproteobacteria</taxon>
        <taxon>Methylococcales</taxon>
        <taxon>Methylococcaceae</taxon>
        <taxon>Methylogaea</taxon>
    </lineage>
</organism>
<dbReference type="InterPro" id="IPR051338">
    <property type="entry name" value="NodU/CmcH_Carbamoyltrnsfr"/>
</dbReference>
<accession>A0A8D5AG28</accession>
<dbReference type="InterPro" id="IPR031730">
    <property type="entry name" value="Carbam_trans_C"/>
</dbReference>
<protein>
    <submittedName>
        <fullName evidence="3">Carbamoyltransferase</fullName>
    </submittedName>
</protein>